<dbReference type="InterPro" id="IPR036691">
    <property type="entry name" value="Endo/exonu/phosph_ase_sf"/>
</dbReference>
<dbReference type="Proteomes" id="UP001652582">
    <property type="component" value="Chromosome 6"/>
</dbReference>
<proteinExistence type="predicted"/>
<organism evidence="1 2">
    <name type="scientific">Bicyclus anynana</name>
    <name type="common">Squinting bush brown butterfly</name>
    <dbReference type="NCBI Taxonomy" id="110368"/>
    <lineage>
        <taxon>Eukaryota</taxon>
        <taxon>Metazoa</taxon>
        <taxon>Ecdysozoa</taxon>
        <taxon>Arthropoda</taxon>
        <taxon>Hexapoda</taxon>
        <taxon>Insecta</taxon>
        <taxon>Pterygota</taxon>
        <taxon>Neoptera</taxon>
        <taxon>Endopterygota</taxon>
        <taxon>Lepidoptera</taxon>
        <taxon>Glossata</taxon>
        <taxon>Ditrysia</taxon>
        <taxon>Papilionoidea</taxon>
        <taxon>Nymphalidae</taxon>
        <taxon>Satyrinae</taxon>
        <taxon>Satyrini</taxon>
        <taxon>Mycalesina</taxon>
        <taxon>Bicyclus</taxon>
    </lineage>
</organism>
<protein>
    <submittedName>
        <fullName evidence="2">Uncharacterized protein LOC128198177</fullName>
    </submittedName>
</protein>
<name>A0ABM3LGC5_BICAN</name>
<dbReference type="RefSeq" id="XP_052738101.1">
    <property type="nucleotide sequence ID" value="XM_052882141.1"/>
</dbReference>
<keyword evidence="1" id="KW-1185">Reference proteome</keyword>
<accession>A0ABM3LGC5</accession>
<dbReference type="Gene3D" id="3.60.10.10">
    <property type="entry name" value="Endonuclease/exonuclease/phosphatase"/>
    <property type="match status" value="1"/>
</dbReference>
<evidence type="ECO:0000313" key="1">
    <source>
        <dbReference type="Proteomes" id="UP001652582"/>
    </source>
</evidence>
<gene>
    <name evidence="2" type="primary">LOC128198177</name>
</gene>
<sequence>MDNILQTSADIDNTHFAQALMCKPEDSLAYIVPSNNLTILTQNIRSIYKNLDSFQVTLHSLNFDCDVLVMTECHLSENKPIPVLSDNYNTYYTKKCINQCDGVIFYVSKTLNYAISEPNISNASCLVLTLKDTVVIGIYRSPSIRNTDDFISSLELQLQNYKQYENIIITGDINIDIKLNSADPNCNNYLTTLAYHGLLPGHRLPTRDKMCYDHMMLKTSLPAKSLVLSNAPTDHSTVIINLMYKPLYHNVVKTRASVDFDGASNEIKSKITVILESQDPVQAAECLVDTISTALHNNRKTISNVFHL</sequence>
<dbReference type="SUPFAM" id="SSF56219">
    <property type="entry name" value="DNase I-like"/>
    <property type="match status" value="1"/>
</dbReference>
<dbReference type="GeneID" id="128198177"/>
<reference evidence="2" key="1">
    <citation type="submission" date="2025-08" db="UniProtKB">
        <authorList>
            <consortium name="RefSeq"/>
        </authorList>
    </citation>
    <scope>IDENTIFICATION</scope>
</reference>
<evidence type="ECO:0000313" key="2">
    <source>
        <dbReference type="RefSeq" id="XP_052738101.1"/>
    </source>
</evidence>